<sequence>MTADQDTHTEPKTSSDALQGPESVAAYDISVPEYYRANPDVNALIVGAVVFCGDEILLIQRAAGDFAGLMWEIPGGCCEADKDRTVLAGVARELREETGLHLRSIKRVVDQVDIPDHQKLDFMWRKVTFEVDVEEGRGLAPAERREAITAAVKLEPDEHEDWGWATEDQVKQKKWAKGILDSLLLQHGSILHAFPNEADRAESHHRWQHLDRSQWPGAGVDYGKVKGLGRLMAASETGMRHGRARGAQAQFIDDGDAVASRFLLNPRCTFIVAWWIAGTEAYRPHRYRQGQLPGHPSTSVSALFGGRKPVHAHAVSACRGFIKASERSRCPAPSSRRGQTPQDVTWKNGHRLPRLAGPRTPSPLLAPCAAPHRKSGPGTPPGPPVEFHPKGCMTRCLGDREAVRASIRPASLLRHAAHAAAQTPQAFVVLVSVAGPAPNKSTASRLSIRRLWQTGRCPTYGQARSSEYRALQVPPLAPAHTAVGGPPRRKRHSG</sequence>
<organism evidence="3 4">
    <name type="scientific">Purpureocillium lilacinum</name>
    <name type="common">Paecilomyces lilacinus</name>
    <dbReference type="NCBI Taxonomy" id="33203"/>
    <lineage>
        <taxon>Eukaryota</taxon>
        <taxon>Fungi</taxon>
        <taxon>Dikarya</taxon>
        <taxon>Ascomycota</taxon>
        <taxon>Pezizomycotina</taxon>
        <taxon>Sordariomycetes</taxon>
        <taxon>Hypocreomycetidae</taxon>
        <taxon>Hypocreales</taxon>
        <taxon>Ophiocordycipitaceae</taxon>
        <taxon>Purpureocillium</taxon>
    </lineage>
</organism>
<dbReference type="AlphaFoldDB" id="A0A2U3EMV0"/>
<evidence type="ECO:0000256" key="1">
    <source>
        <dbReference type="SAM" id="MobiDB-lite"/>
    </source>
</evidence>
<dbReference type="Proteomes" id="UP000245956">
    <property type="component" value="Unassembled WGS sequence"/>
</dbReference>
<comment type="caution">
    <text evidence="3">The sequence shown here is derived from an EMBL/GenBank/DDBJ whole genome shotgun (WGS) entry which is preliminary data.</text>
</comment>
<dbReference type="PROSITE" id="PS51462">
    <property type="entry name" value="NUDIX"/>
    <property type="match status" value="1"/>
</dbReference>
<proteinExistence type="predicted"/>
<dbReference type="Pfam" id="PF00293">
    <property type="entry name" value="NUDIX"/>
    <property type="match status" value="1"/>
</dbReference>
<evidence type="ECO:0000313" key="4">
    <source>
        <dbReference type="Proteomes" id="UP000245956"/>
    </source>
</evidence>
<protein>
    <recommendedName>
        <fullName evidence="2">Nudix hydrolase domain-containing protein</fullName>
    </recommendedName>
</protein>
<gene>
    <name evidence="3" type="ORF">PCL_06496</name>
</gene>
<feature type="domain" description="Nudix hydrolase" evidence="2">
    <location>
        <begin position="41"/>
        <end position="187"/>
    </location>
</feature>
<name>A0A2U3EMV0_PURLI</name>
<feature type="region of interest" description="Disordered" evidence="1">
    <location>
        <begin position="328"/>
        <end position="386"/>
    </location>
</feature>
<evidence type="ECO:0000313" key="3">
    <source>
        <dbReference type="EMBL" id="PWI75838.1"/>
    </source>
</evidence>
<dbReference type="Gene3D" id="3.90.79.10">
    <property type="entry name" value="Nucleoside Triphosphate Pyrophosphohydrolase"/>
    <property type="match status" value="1"/>
</dbReference>
<dbReference type="EMBL" id="LCWV01000002">
    <property type="protein sequence ID" value="PWI75838.1"/>
    <property type="molecule type" value="Genomic_DNA"/>
</dbReference>
<dbReference type="InterPro" id="IPR000086">
    <property type="entry name" value="NUDIX_hydrolase_dom"/>
</dbReference>
<accession>A0A2U3EMV0</accession>
<dbReference type="PANTHER" id="PTHR43736:SF1">
    <property type="entry name" value="DIHYDRONEOPTERIN TRIPHOSPHATE DIPHOSPHATASE"/>
    <property type="match status" value="1"/>
</dbReference>
<feature type="compositionally biased region" description="Polar residues" evidence="1">
    <location>
        <begin position="336"/>
        <end position="345"/>
    </location>
</feature>
<feature type="region of interest" description="Disordered" evidence="1">
    <location>
        <begin position="474"/>
        <end position="494"/>
    </location>
</feature>
<reference evidence="3 4" key="1">
    <citation type="journal article" date="2016" name="Front. Microbiol.">
        <title>Genome and transcriptome sequences reveal the specific parasitism of the nematophagous Purpureocillium lilacinum 36-1.</title>
        <authorList>
            <person name="Xie J."/>
            <person name="Li S."/>
            <person name="Mo C."/>
            <person name="Xiao X."/>
            <person name="Peng D."/>
            <person name="Wang G."/>
            <person name="Xiao Y."/>
        </authorList>
    </citation>
    <scope>NUCLEOTIDE SEQUENCE [LARGE SCALE GENOMIC DNA]</scope>
    <source>
        <strain evidence="3 4">36-1</strain>
    </source>
</reference>
<evidence type="ECO:0000259" key="2">
    <source>
        <dbReference type="PROSITE" id="PS51462"/>
    </source>
</evidence>
<dbReference type="InterPro" id="IPR015797">
    <property type="entry name" value="NUDIX_hydrolase-like_dom_sf"/>
</dbReference>
<dbReference type="SUPFAM" id="SSF55811">
    <property type="entry name" value="Nudix"/>
    <property type="match status" value="1"/>
</dbReference>
<dbReference type="PANTHER" id="PTHR43736">
    <property type="entry name" value="ADP-RIBOSE PYROPHOSPHATASE"/>
    <property type="match status" value="1"/>
</dbReference>
<dbReference type="CDD" id="cd02883">
    <property type="entry name" value="NUDIX_Hydrolase"/>
    <property type="match status" value="1"/>
</dbReference>